<dbReference type="EMBL" id="CAKLBY020000072">
    <property type="protein sequence ID" value="CAK7924087.1"/>
    <property type="molecule type" value="Genomic_DNA"/>
</dbReference>
<evidence type="ECO:0000313" key="2">
    <source>
        <dbReference type="Proteomes" id="UP001162060"/>
    </source>
</evidence>
<dbReference type="AlphaFoldDB" id="A0AAV1TRL6"/>
<gene>
    <name evidence="1" type="ORF">PM001_LOCUS9237</name>
</gene>
<evidence type="ECO:0008006" key="3">
    <source>
        <dbReference type="Google" id="ProtNLM"/>
    </source>
</evidence>
<proteinExistence type="predicted"/>
<accession>A0AAV1TRL6</accession>
<organism evidence="1 2">
    <name type="scientific">Peronospora matthiolae</name>
    <dbReference type="NCBI Taxonomy" id="2874970"/>
    <lineage>
        <taxon>Eukaryota</taxon>
        <taxon>Sar</taxon>
        <taxon>Stramenopiles</taxon>
        <taxon>Oomycota</taxon>
        <taxon>Peronosporomycetes</taxon>
        <taxon>Peronosporales</taxon>
        <taxon>Peronosporaceae</taxon>
        <taxon>Peronospora</taxon>
    </lineage>
</organism>
<evidence type="ECO:0000313" key="1">
    <source>
        <dbReference type="EMBL" id="CAK7924087.1"/>
    </source>
</evidence>
<reference evidence="1" key="1">
    <citation type="submission" date="2024-01" db="EMBL/GenBank/DDBJ databases">
        <authorList>
            <person name="Webb A."/>
        </authorList>
    </citation>
    <scope>NUCLEOTIDE SEQUENCE</scope>
    <source>
        <strain evidence="1">Pm1</strain>
    </source>
</reference>
<sequence>MGWFRPRWQRLIRLDSLPSFSTRRGHRTRLRSSLRVTKSLAFQVPRPLEEFAVRVSNLARSPLSPCSTPSSSLSFQLGIDSLFHRRIHIFLGNQDANAIVARAHRRLCMQ</sequence>
<protein>
    <recommendedName>
        <fullName evidence="3">Polyketide synthase</fullName>
    </recommendedName>
</protein>
<dbReference type="Proteomes" id="UP001162060">
    <property type="component" value="Unassembled WGS sequence"/>
</dbReference>
<name>A0AAV1TRL6_9STRA</name>
<comment type="caution">
    <text evidence="1">The sequence shown here is derived from an EMBL/GenBank/DDBJ whole genome shotgun (WGS) entry which is preliminary data.</text>
</comment>